<dbReference type="STRING" id="393762.SAMN05660472_00319"/>
<evidence type="ECO:0000259" key="5">
    <source>
        <dbReference type="Pfam" id="PF25917"/>
    </source>
</evidence>
<dbReference type="Pfam" id="PF25917">
    <property type="entry name" value="BSH_RND"/>
    <property type="match status" value="1"/>
</dbReference>
<dbReference type="OrthoDB" id="9777308at2"/>
<dbReference type="InterPro" id="IPR058636">
    <property type="entry name" value="Beta-barrel_YknX"/>
</dbReference>
<dbReference type="InterPro" id="IPR050465">
    <property type="entry name" value="UPF0194_transport"/>
</dbReference>
<feature type="coiled-coil region" evidence="4">
    <location>
        <begin position="197"/>
        <end position="224"/>
    </location>
</feature>
<evidence type="ECO:0000256" key="3">
    <source>
        <dbReference type="ARBA" id="ARBA00023054"/>
    </source>
</evidence>
<evidence type="ECO:0000256" key="2">
    <source>
        <dbReference type="ARBA" id="ARBA00009477"/>
    </source>
</evidence>
<dbReference type="GO" id="GO:0030313">
    <property type="term" value="C:cell envelope"/>
    <property type="evidence" value="ECO:0007669"/>
    <property type="project" value="UniProtKB-SubCell"/>
</dbReference>
<dbReference type="Gene3D" id="2.40.50.100">
    <property type="match status" value="1"/>
</dbReference>
<gene>
    <name evidence="8" type="ORF">SAMN05660472_00319</name>
</gene>
<dbReference type="Pfam" id="PF25989">
    <property type="entry name" value="YknX_C"/>
    <property type="match status" value="1"/>
</dbReference>
<dbReference type="Gene3D" id="6.20.50.140">
    <property type="match status" value="1"/>
</dbReference>
<feature type="domain" description="Multidrug resistance protein MdtA-like barrel-sandwich hybrid" evidence="5">
    <location>
        <begin position="77"/>
        <end position="253"/>
    </location>
</feature>
<accession>A0A1G8XSU0</accession>
<evidence type="ECO:0000259" key="6">
    <source>
        <dbReference type="Pfam" id="PF25989"/>
    </source>
</evidence>
<dbReference type="AlphaFoldDB" id="A0A1G8XSU0"/>
<dbReference type="Gene3D" id="2.40.30.170">
    <property type="match status" value="1"/>
</dbReference>
<dbReference type="InterPro" id="IPR058637">
    <property type="entry name" value="YknX-like_C"/>
</dbReference>
<evidence type="ECO:0000256" key="4">
    <source>
        <dbReference type="SAM" id="Coils"/>
    </source>
</evidence>
<dbReference type="InterPro" id="IPR058625">
    <property type="entry name" value="MdtA-like_BSH"/>
</dbReference>
<evidence type="ECO:0000313" key="8">
    <source>
        <dbReference type="EMBL" id="SDJ93659.1"/>
    </source>
</evidence>
<keyword evidence="3 4" id="KW-0175">Coiled coil</keyword>
<evidence type="ECO:0000259" key="7">
    <source>
        <dbReference type="Pfam" id="PF25990"/>
    </source>
</evidence>
<dbReference type="Proteomes" id="UP000198718">
    <property type="component" value="Unassembled WGS sequence"/>
</dbReference>
<dbReference type="SUPFAM" id="SSF111369">
    <property type="entry name" value="HlyD-like secretion proteins"/>
    <property type="match status" value="1"/>
</dbReference>
<dbReference type="GO" id="GO:0022857">
    <property type="term" value="F:transmembrane transporter activity"/>
    <property type="evidence" value="ECO:0007669"/>
    <property type="project" value="InterPro"/>
</dbReference>
<proteinExistence type="inferred from homology"/>
<dbReference type="RefSeq" id="WP_090549365.1">
    <property type="nucleotide sequence ID" value="NZ_FNFP01000001.1"/>
</dbReference>
<dbReference type="InterPro" id="IPR006143">
    <property type="entry name" value="RND_pump_MFP"/>
</dbReference>
<dbReference type="Pfam" id="PF25990">
    <property type="entry name" value="Beta-barrel_YknX"/>
    <property type="match status" value="1"/>
</dbReference>
<name>A0A1G8XSU0_9FIRM</name>
<sequence length="423" mass="47104">MAKGKSKKKKIIILAVVFLVIAIATVGATTAFRNKKEGVSVDILTLTKGGITVTVPANGVLEEIEKHTIFTETTTKVLSIEVKEGDYVQKGQMLAMLDTKDLGNQLAIKRNLLEMDKIDLAKLEVAREETIDENNRRVEGSLRTIEDTKKTLMRNTELYNHGAISKEEFEASERAYEDAKRAYGEAAKTSDIMAFDIEKMKKKIEITKLEIADMEREVQKQEDKIISPIEGMVTAINLEEGGFTNPTNPSFIISNIEDLAIEINVSEYDIAKVEVGQEVEIETDALSGTTFKGFVERVAPVAKRLATGQTTETVIPVTIKVKENHELLKPGFSVKTKIISQQKEDVLVIPFDAIILEQNGAKIVFVVREDILHKVEVQTGIESDFDIEIIRGLEVGDKIVLNPSMTLTEGMKVIVNERQQKEK</sequence>
<evidence type="ECO:0000313" key="9">
    <source>
        <dbReference type="Proteomes" id="UP000198718"/>
    </source>
</evidence>
<dbReference type="PANTHER" id="PTHR32347">
    <property type="entry name" value="EFFLUX SYSTEM COMPONENT YKNX-RELATED"/>
    <property type="match status" value="1"/>
</dbReference>
<protein>
    <submittedName>
        <fullName evidence="8">RND family efflux transporter, MFP subunit</fullName>
    </submittedName>
</protein>
<comment type="similarity">
    <text evidence="2">Belongs to the membrane fusion protein (MFP) (TC 8.A.1) family.</text>
</comment>
<dbReference type="NCBIfam" id="TIGR01730">
    <property type="entry name" value="RND_mfp"/>
    <property type="match status" value="1"/>
</dbReference>
<organism evidence="8 9">
    <name type="scientific">Natronincola ferrireducens</name>
    <dbReference type="NCBI Taxonomy" id="393762"/>
    <lineage>
        <taxon>Bacteria</taxon>
        <taxon>Bacillati</taxon>
        <taxon>Bacillota</taxon>
        <taxon>Clostridia</taxon>
        <taxon>Peptostreptococcales</taxon>
        <taxon>Natronincolaceae</taxon>
        <taxon>Natronincola</taxon>
    </lineage>
</organism>
<evidence type="ECO:0000256" key="1">
    <source>
        <dbReference type="ARBA" id="ARBA00004196"/>
    </source>
</evidence>
<feature type="domain" description="YknX-like beta-barrel" evidence="7">
    <location>
        <begin position="260"/>
        <end position="338"/>
    </location>
</feature>
<comment type="subcellular location">
    <subcellularLocation>
        <location evidence="1">Cell envelope</location>
    </subcellularLocation>
</comment>
<dbReference type="EMBL" id="FNFP01000001">
    <property type="protein sequence ID" value="SDJ93659.1"/>
    <property type="molecule type" value="Genomic_DNA"/>
</dbReference>
<reference evidence="8 9" key="1">
    <citation type="submission" date="2016-10" db="EMBL/GenBank/DDBJ databases">
        <authorList>
            <person name="de Groot N.N."/>
        </authorList>
    </citation>
    <scope>NUCLEOTIDE SEQUENCE [LARGE SCALE GENOMIC DNA]</scope>
    <source>
        <strain evidence="8 9">DSM 18346</strain>
    </source>
</reference>
<keyword evidence="9" id="KW-1185">Reference proteome</keyword>
<dbReference type="PANTHER" id="PTHR32347:SF14">
    <property type="entry name" value="EFFLUX SYSTEM COMPONENT YKNX-RELATED"/>
    <property type="match status" value="1"/>
</dbReference>
<feature type="domain" description="YknX-like C-terminal permuted SH3-like" evidence="6">
    <location>
        <begin position="346"/>
        <end position="415"/>
    </location>
</feature>
<dbReference type="GO" id="GO:0016020">
    <property type="term" value="C:membrane"/>
    <property type="evidence" value="ECO:0007669"/>
    <property type="project" value="InterPro"/>
</dbReference>